<dbReference type="PANTHER" id="PTHR24118:SF99">
    <property type="entry name" value="POTE ANKYRIN DOMAIN FAMILY MEMBER 3C-RELATED"/>
    <property type="match status" value="1"/>
</dbReference>
<dbReference type="InterPro" id="IPR045863">
    <property type="entry name" value="CorA_TM1_TM2"/>
</dbReference>
<dbReference type="Gene3D" id="1.20.58.340">
    <property type="entry name" value="Magnesium transport protein CorA, transmembrane region"/>
    <property type="match status" value="1"/>
</dbReference>
<keyword evidence="8" id="KW-1185">Reference proteome</keyword>
<dbReference type="SMART" id="SM00248">
    <property type="entry name" value="ANK"/>
    <property type="match status" value="6"/>
</dbReference>
<evidence type="ECO:0000256" key="1">
    <source>
        <dbReference type="ARBA" id="ARBA00004141"/>
    </source>
</evidence>
<dbReference type="PROSITE" id="PS50088">
    <property type="entry name" value="ANK_REPEAT"/>
    <property type="match status" value="1"/>
</dbReference>
<reference evidence="7 8" key="1">
    <citation type="submission" date="2023-01" db="EMBL/GenBank/DDBJ databases">
        <title>Analysis of 21 Apiospora genomes using comparative genomics revels a genus with tremendous synthesis potential of carbohydrate active enzymes and secondary metabolites.</title>
        <authorList>
            <person name="Sorensen T."/>
        </authorList>
    </citation>
    <scope>NUCLEOTIDE SEQUENCE [LARGE SCALE GENOMIC DNA]</scope>
    <source>
        <strain evidence="7 8">CBS 83171</strain>
    </source>
</reference>
<feature type="repeat" description="ANK" evidence="5">
    <location>
        <begin position="414"/>
        <end position="446"/>
    </location>
</feature>
<evidence type="ECO:0000256" key="5">
    <source>
        <dbReference type="PROSITE-ProRule" id="PRU00023"/>
    </source>
</evidence>
<accession>A0ABR1TLD4</accession>
<evidence type="ECO:0000313" key="7">
    <source>
        <dbReference type="EMBL" id="KAK8047439.1"/>
    </source>
</evidence>
<dbReference type="Proteomes" id="UP001446871">
    <property type="component" value="Unassembled WGS sequence"/>
</dbReference>
<gene>
    <name evidence="7" type="ORF">PG996_015503</name>
</gene>
<dbReference type="PANTHER" id="PTHR24118">
    <property type="entry name" value="POTE ANKYRIN DOMAIN"/>
    <property type="match status" value="1"/>
</dbReference>
<dbReference type="Pfam" id="PF12796">
    <property type="entry name" value="Ank_2"/>
    <property type="match status" value="1"/>
</dbReference>
<evidence type="ECO:0000256" key="2">
    <source>
        <dbReference type="ARBA" id="ARBA00022692"/>
    </source>
</evidence>
<keyword evidence="3 6" id="KW-1133">Transmembrane helix</keyword>
<dbReference type="PROSITE" id="PS50297">
    <property type="entry name" value="ANK_REP_REGION"/>
    <property type="match status" value="1"/>
</dbReference>
<evidence type="ECO:0000256" key="4">
    <source>
        <dbReference type="ARBA" id="ARBA00023136"/>
    </source>
</evidence>
<protein>
    <recommendedName>
        <fullName evidence="9">Ankyrin</fullName>
    </recommendedName>
</protein>
<evidence type="ECO:0000256" key="3">
    <source>
        <dbReference type="ARBA" id="ARBA00022989"/>
    </source>
</evidence>
<comment type="caution">
    <text evidence="7">The sequence shown here is derived from an EMBL/GenBank/DDBJ whole genome shotgun (WGS) entry which is preliminary data.</text>
</comment>
<dbReference type="SUPFAM" id="SSF48403">
    <property type="entry name" value="Ankyrin repeat"/>
    <property type="match status" value="2"/>
</dbReference>
<organism evidence="7 8">
    <name type="scientific">Apiospora saccharicola</name>
    <dbReference type="NCBI Taxonomy" id="335842"/>
    <lineage>
        <taxon>Eukaryota</taxon>
        <taxon>Fungi</taxon>
        <taxon>Dikarya</taxon>
        <taxon>Ascomycota</taxon>
        <taxon>Pezizomycotina</taxon>
        <taxon>Sordariomycetes</taxon>
        <taxon>Xylariomycetidae</taxon>
        <taxon>Amphisphaeriales</taxon>
        <taxon>Apiosporaceae</taxon>
        <taxon>Apiospora</taxon>
    </lineage>
</organism>
<sequence>MGVSVDRDVGVISDLLSNLRHNPDSVGAGDLETFINRGQDLEERYSNGESILMKAADLGRLDLVTRLLLEYAAQTGDPGILETVLSDDELAFNRVGMGPSPLYWYVQGILENLRYFRGGRTVDMLFERPDINSAWVAGEGRQILLLLAELVKGKWELDALLPDLLNPGRADAVEWDEKDDDYPLVIAVMAGNMDFIPIYLHHRKIQAEFCTRTDNWLSTLSQALSPFTRQTLSGEPKHEGFANQAPEIHVKGGESFHEPTADEMQVALCAIYILAVAGDGPETFEKLSSRTNFDLNRTDHNNPTLLWHSSDKSYVTTTRKLLELGVKLHTRGTEGDTPLKRCSKDILRRSRNKEVFDLMVNHMAQSKSRYDILIWTNCRSLGCNKEACERGKALDQVGQFYLDKGISVDAEGQDGHPPLHLSSLSGNIRMAVFLLQKGADINAKDRLRMTPIILAGHQKQRHAMELLLRLGASITGISRKEWLEYFDKKGDPIPILEITESSKAKQIHFIPDPQRGQVERANTDQAPRRLRSYADYGLFYATIKDNYPGNAAQLLNDHQPVIVEEKSDSWVYNFVQVCYPQSATHVSNSWVRFRYDVKPMVVHWKLSKDTTKLGPADDWETTHYATTLEFGHIPNDPLELLTYLCERNEERWILFCNAVDEYTADLEFAWVSIREAHLSTSLATSIKRLSWITFVFLPITFTAVEIFTHLRVQSVFGMNVNLFKDNPEWWWFVIVSGVVLGLTILGWLCFKYGQLETYLEAQIGQRLERLFGLRQRGKDAENSFGRQDEQPWKKFECDYGRSQWRVVVGHRQRTPINNLWPRASPFSDIGPRQTVTDSYISSNWSSLFQAPLIRRLSSYGMEYPLKGFEIGTEEV</sequence>
<dbReference type="InterPro" id="IPR036770">
    <property type="entry name" value="Ankyrin_rpt-contain_sf"/>
</dbReference>
<evidence type="ECO:0000256" key="6">
    <source>
        <dbReference type="SAM" id="Phobius"/>
    </source>
</evidence>
<evidence type="ECO:0000313" key="8">
    <source>
        <dbReference type="Proteomes" id="UP001446871"/>
    </source>
</evidence>
<dbReference type="SUPFAM" id="SSF144083">
    <property type="entry name" value="Magnesium transport protein CorA, transmembrane region"/>
    <property type="match status" value="1"/>
</dbReference>
<proteinExistence type="predicted"/>
<keyword evidence="4 6" id="KW-0472">Membrane</keyword>
<dbReference type="InterPro" id="IPR002110">
    <property type="entry name" value="Ankyrin_rpt"/>
</dbReference>
<feature type="transmembrane region" description="Helical" evidence="6">
    <location>
        <begin position="729"/>
        <end position="750"/>
    </location>
</feature>
<dbReference type="Gene3D" id="1.25.40.20">
    <property type="entry name" value="Ankyrin repeat-containing domain"/>
    <property type="match status" value="3"/>
</dbReference>
<name>A0ABR1TLD4_9PEZI</name>
<comment type="subcellular location">
    <subcellularLocation>
        <location evidence="1">Membrane</location>
        <topology evidence="1">Multi-pass membrane protein</topology>
    </subcellularLocation>
</comment>
<feature type="transmembrane region" description="Helical" evidence="6">
    <location>
        <begin position="689"/>
        <end position="709"/>
    </location>
</feature>
<keyword evidence="5" id="KW-0040">ANK repeat</keyword>
<keyword evidence="2 6" id="KW-0812">Transmembrane</keyword>
<dbReference type="EMBL" id="JAQQWM010000009">
    <property type="protein sequence ID" value="KAK8047439.1"/>
    <property type="molecule type" value="Genomic_DNA"/>
</dbReference>
<evidence type="ECO:0008006" key="9">
    <source>
        <dbReference type="Google" id="ProtNLM"/>
    </source>
</evidence>